<dbReference type="InterPro" id="IPR000837">
    <property type="entry name" value="AP-1"/>
</dbReference>
<dbReference type="InterPro" id="IPR051027">
    <property type="entry name" value="bZIP_transcription_factors"/>
</dbReference>
<evidence type="ECO:0000256" key="3">
    <source>
        <dbReference type="ARBA" id="ARBA00023125"/>
    </source>
</evidence>
<dbReference type="AlphaFoldDB" id="A0A168IIJ0"/>
<dbReference type="STRING" id="747725.A0A168IIJ0"/>
<dbReference type="Proteomes" id="UP000077051">
    <property type="component" value="Unassembled WGS sequence"/>
</dbReference>
<keyword evidence="6" id="KW-0175">Coiled coil</keyword>
<feature type="region of interest" description="Disordered" evidence="7">
    <location>
        <begin position="62"/>
        <end position="88"/>
    </location>
</feature>
<feature type="region of interest" description="Disordered" evidence="7">
    <location>
        <begin position="1"/>
        <end position="46"/>
    </location>
</feature>
<comment type="subcellular location">
    <subcellularLocation>
        <location evidence="1">Nucleus</location>
    </subcellularLocation>
</comment>
<evidence type="ECO:0000256" key="6">
    <source>
        <dbReference type="SAM" id="Coils"/>
    </source>
</evidence>
<dbReference type="InterPro" id="IPR046347">
    <property type="entry name" value="bZIP_sf"/>
</dbReference>
<comment type="caution">
    <text evidence="9">The sequence shown here is derived from an EMBL/GenBank/DDBJ whole genome shotgun (WGS) entry which is preliminary data.</text>
</comment>
<organism evidence="9 10">
    <name type="scientific">Mucor lusitanicus CBS 277.49</name>
    <dbReference type="NCBI Taxonomy" id="747725"/>
    <lineage>
        <taxon>Eukaryota</taxon>
        <taxon>Fungi</taxon>
        <taxon>Fungi incertae sedis</taxon>
        <taxon>Mucoromycota</taxon>
        <taxon>Mucoromycotina</taxon>
        <taxon>Mucoromycetes</taxon>
        <taxon>Mucorales</taxon>
        <taxon>Mucorineae</taxon>
        <taxon>Mucoraceae</taxon>
        <taxon>Mucor</taxon>
    </lineage>
</organism>
<dbReference type="SMART" id="SM00338">
    <property type="entry name" value="BRLZ"/>
    <property type="match status" value="1"/>
</dbReference>
<evidence type="ECO:0000313" key="10">
    <source>
        <dbReference type="Proteomes" id="UP000077051"/>
    </source>
</evidence>
<dbReference type="Gene3D" id="1.20.5.170">
    <property type="match status" value="1"/>
</dbReference>
<evidence type="ECO:0000256" key="1">
    <source>
        <dbReference type="ARBA" id="ARBA00004123"/>
    </source>
</evidence>
<feature type="domain" description="BZIP" evidence="8">
    <location>
        <begin position="141"/>
        <end position="204"/>
    </location>
</feature>
<proteinExistence type="predicted"/>
<evidence type="ECO:0000256" key="2">
    <source>
        <dbReference type="ARBA" id="ARBA00023015"/>
    </source>
</evidence>
<name>A0A168IIJ0_MUCCL</name>
<dbReference type="VEuPathDB" id="FungiDB:MUCCIDRAFT_165820"/>
<dbReference type="GO" id="GO:0006357">
    <property type="term" value="P:regulation of transcription by RNA polymerase II"/>
    <property type="evidence" value="ECO:0007669"/>
    <property type="project" value="InterPro"/>
</dbReference>
<evidence type="ECO:0000256" key="5">
    <source>
        <dbReference type="ARBA" id="ARBA00023242"/>
    </source>
</evidence>
<dbReference type="PROSITE" id="PS50217">
    <property type="entry name" value="BZIP"/>
    <property type="match status" value="1"/>
</dbReference>
<dbReference type="InterPro" id="IPR004827">
    <property type="entry name" value="bZIP"/>
</dbReference>
<feature type="compositionally biased region" description="Low complexity" evidence="7">
    <location>
        <begin position="62"/>
        <end position="76"/>
    </location>
</feature>
<keyword evidence="5" id="KW-0539">Nucleus</keyword>
<sequence>MSINNNNNSFYINRKDQEPNPFEQSFSSISPKIKFEPFQSPPKLNGGVDTWVTDISSYTFDSNSSTTNDSYSSVSDHQATSTSEDSDDTFHANYNMMPVQPPQLQQQQSFIPTPNTTATASPVKNKPTKKRNRTVKLPEDEEKRKNFLERNRIAALKCRQRKKQWLSNLQTRVEYLTNDNDQLQMEANALRKEIMDLKTLLVAHKDCPQYNAALMSKNNYANLLPPQQPVYHQHFSS</sequence>
<dbReference type="GO" id="GO:0005634">
    <property type="term" value="C:nucleus"/>
    <property type="evidence" value="ECO:0007669"/>
    <property type="project" value="UniProtKB-SubCell"/>
</dbReference>
<protein>
    <submittedName>
        <fullName evidence="9">Skn-1-like basic-leucine zipper transcription factor</fullName>
    </submittedName>
</protein>
<evidence type="ECO:0000313" key="9">
    <source>
        <dbReference type="EMBL" id="OAC99997.1"/>
    </source>
</evidence>
<gene>
    <name evidence="9" type="ORF">MUCCIDRAFT_165820</name>
</gene>
<evidence type="ECO:0000256" key="4">
    <source>
        <dbReference type="ARBA" id="ARBA00023163"/>
    </source>
</evidence>
<dbReference type="OrthoDB" id="295274at2759"/>
<dbReference type="PANTHER" id="PTHR19304">
    <property type="entry name" value="CYCLIC-AMP RESPONSE ELEMENT BINDING PROTEIN"/>
    <property type="match status" value="1"/>
</dbReference>
<dbReference type="EMBL" id="AMYB01000007">
    <property type="protein sequence ID" value="OAC99997.1"/>
    <property type="molecule type" value="Genomic_DNA"/>
</dbReference>
<dbReference type="CDD" id="cd14687">
    <property type="entry name" value="bZIP_ATF2"/>
    <property type="match status" value="1"/>
</dbReference>
<keyword evidence="4" id="KW-0804">Transcription</keyword>
<keyword evidence="10" id="KW-1185">Reference proteome</keyword>
<keyword evidence="3" id="KW-0238">DNA-binding</keyword>
<dbReference type="PRINTS" id="PR00042">
    <property type="entry name" value="LEUZIPPRFOS"/>
</dbReference>
<reference evidence="9 10" key="1">
    <citation type="submission" date="2015-06" db="EMBL/GenBank/DDBJ databases">
        <title>Expansion of signal transduction pathways in fungi by whole-genome duplication.</title>
        <authorList>
            <consortium name="DOE Joint Genome Institute"/>
            <person name="Corrochano L.M."/>
            <person name="Kuo A."/>
            <person name="Marcet-Houben M."/>
            <person name="Polaino S."/>
            <person name="Salamov A."/>
            <person name="Villalobos J.M."/>
            <person name="Alvarez M.I."/>
            <person name="Avalos J."/>
            <person name="Benito E.P."/>
            <person name="Benoit I."/>
            <person name="Burger G."/>
            <person name="Camino L.P."/>
            <person name="Canovas D."/>
            <person name="Cerda-Olmedo E."/>
            <person name="Cheng J.-F."/>
            <person name="Dominguez A."/>
            <person name="Elias M."/>
            <person name="Eslava A.P."/>
            <person name="Glaser F."/>
            <person name="Grimwood J."/>
            <person name="Gutierrez G."/>
            <person name="Heitman J."/>
            <person name="Henrissat B."/>
            <person name="Iturriaga E.A."/>
            <person name="Lang B.F."/>
            <person name="Lavin J.L."/>
            <person name="Lee S."/>
            <person name="Li W."/>
            <person name="Lindquist E."/>
            <person name="Lopez-Garcia S."/>
            <person name="Luque E.M."/>
            <person name="Marcos A.T."/>
            <person name="Martin J."/>
            <person name="Mccluskey K."/>
            <person name="Medina H.R."/>
            <person name="Miralles-Duran A."/>
            <person name="Miyazaki A."/>
            <person name="Munoz-Torres E."/>
            <person name="Oguiza J.A."/>
            <person name="Ohm R."/>
            <person name="Olmedo M."/>
            <person name="Orejas M."/>
            <person name="Ortiz-Castellanos L."/>
            <person name="Pisabarro A.G."/>
            <person name="Rodriguez-Romero J."/>
            <person name="Ruiz-Herrera J."/>
            <person name="Ruiz-Vazquez R."/>
            <person name="Sanz C."/>
            <person name="Schackwitz W."/>
            <person name="Schmutz J."/>
            <person name="Shahriari M."/>
            <person name="Shelest E."/>
            <person name="Silva-Franco F."/>
            <person name="Soanes D."/>
            <person name="Syed K."/>
            <person name="Tagua V.G."/>
            <person name="Talbot N.J."/>
            <person name="Thon M."/>
            <person name="De Vries R.P."/>
            <person name="Wiebenga A."/>
            <person name="Yadav J.S."/>
            <person name="Braun E.L."/>
            <person name="Baker S."/>
            <person name="Garre V."/>
            <person name="Horwitz B."/>
            <person name="Torres-Martinez S."/>
            <person name="Idnurm A."/>
            <person name="Herrera-Estrella A."/>
            <person name="Gabaldon T."/>
            <person name="Grigoriev I.V."/>
        </authorList>
    </citation>
    <scope>NUCLEOTIDE SEQUENCE [LARGE SCALE GENOMIC DNA]</scope>
    <source>
        <strain evidence="9 10">CBS 277.49</strain>
    </source>
</reference>
<feature type="region of interest" description="Disordered" evidence="7">
    <location>
        <begin position="115"/>
        <end position="139"/>
    </location>
</feature>
<dbReference type="Pfam" id="PF00170">
    <property type="entry name" value="bZIP_1"/>
    <property type="match status" value="1"/>
</dbReference>
<dbReference type="FunFam" id="1.20.5.170:FF:000053">
    <property type="entry name" value="BZIP transcription factor AtfA"/>
    <property type="match status" value="1"/>
</dbReference>
<evidence type="ECO:0000256" key="7">
    <source>
        <dbReference type="SAM" id="MobiDB-lite"/>
    </source>
</evidence>
<dbReference type="SUPFAM" id="SSF57959">
    <property type="entry name" value="Leucine zipper domain"/>
    <property type="match status" value="1"/>
</dbReference>
<feature type="coiled-coil region" evidence="6">
    <location>
        <begin position="166"/>
        <end position="200"/>
    </location>
</feature>
<accession>A0A168IIJ0</accession>
<evidence type="ECO:0000259" key="8">
    <source>
        <dbReference type="PROSITE" id="PS50217"/>
    </source>
</evidence>
<dbReference type="GO" id="GO:0003677">
    <property type="term" value="F:DNA binding"/>
    <property type="evidence" value="ECO:0007669"/>
    <property type="project" value="UniProtKB-KW"/>
</dbReference>
<keyword evidence="2" id="KW-0805">Transcription regulation</keyword>
<dbReference type="GO" id="GO:0003700">
    <property type="term" value="F:DNA-binding transcription factor activity"/>
    <property type="evidence" value="ECO:0007669"/>
    <property type="project" value="InterPro"/>
</dbReference>